<dbReference type="PANTHER" id="PTHR31793:SF37">
    <property type="entry name" value="ACYL-COA THIOESTER HYDROLASE YBGC"/>
    <property type="match status" value="1"/>
</dbReference>
<feature type="domain" description="Thioesterase" evidence="3">
    <location>
        <begin position="26"/>
        <end position="108"/>
    </location>
</feature>
<name>A0ABV2B335_9GAMM</name>
<dbReference type="CDD" id="cd00586">
    <property type="entry name" value="4HBT"/>
    <property type="match status" value="1"/>
</dbReference>
<dbReference type="SUPFAM" id="SSF54637">
    <property type="entry name" value="Thioesterase/thiol ester dehydrase-isomerase"/>
    <property type="match status" value="1"/>
</dbReference>
<gene>
    <name evidence="4" type="ORF">SADO_13548</name>
</gene>
<comment type="similarity">
    <text evidence="1">Belongs to the 4-hydroxybenzoyl-CoA thioesterase family.</text>
</comment>
<evidence type="ECO:0000313" key="5">
    <source>
        <dbReference type="Proteomes" id="UP001460888"/>
    </source>
</evidence>
<dbReference type="Gene3D" id="3.10.129.10">
    <property type="entry name" value="Hotdog Thioesterase"/>
    <property type="match status" value="1"/>
</dbReference>
<dbReference type="InterPro" id="IPR006684">
    <property type="entry name" value="YbgC/YbaW"/>
</dbReference>
<keyword evidence="5" id="KW-1185">Reference proteome</keyword>
<sequence length="138" mass="15938">MAETAVEHPKLSYQLRVFYEDTDASGVVYHANYLKYLERARTLWLEAQGHSHRALAADHGVAFTLADAQLKFKSPARLDDTIDVTTWVTEHRRARIVFEQEIHCENCLLIKALFTVACVRIRDFRPCALPDFSQKEME</sequence>
<dbReference type="RefSeq" id="WP_353112341.1">
    <property type="nucleotide sequence ID" value="NZ_APND01000004.1"/>
</dbReference>
<dbReference type="Proteomes" id="UP001460888">
    <property type="component" value="Unassembled WGS sequence"/>
</dbReference>
<dbReference type="PROSITE" id="PS01328">
    <property type="entry name" value="4HBCOA_THIOESTERASE"/>
    <property type="match status" value="1"/>
</dbReference>
<comment type="caution">
    <text evidence="4">The sequence shown here is derived from an EMBL/GenBank/DDBJ whole genome shotgun (WGS) entry which is preliminary data.</text>
</comment>
<proteinExistence type="inferred from homology"/>
<dbReference type="InterPro" id="IPR029069">
    <property type="entry name" value="HotDog_dom_sf"/>
</dbReference>
<keyword evidence="2" id="KW-0378">Hydrolase</keyword>
<reference evidence="4 5" key="1">
    <citation type="submission" date="2013-03" db="EMBL/GenBank/DDBJ databases">
        <title>Salinisphaera dokdonensis CL-ES53 Genome Sequencing.</title>
        <authorList>
            <person name="Li C."/>
            <person name="Lai Q."/>
            <person name="Shao Z."/>
        </authorList>
    </citation>
    <scope>NUCLEOTIDE SEQUENCE [LARGE SCALE GENOMIC DNA]</scope>
    <source>
        <strain evidence="4 5">CL-ES53</strain>
    </source>
</reference>
<evidence type="ECO:0000256" key="2">
    <source>
        <dbReference type="ARBA" id="ARBA00022801"/>
    </source>
</evidence>
<dbReference type="InterPro" id="IPR006683">
    <property type="entry name" value="Thioestr_dom"/>
</dbReference>
<dbReference type="NCBIfam" id="TIGR00051">
    <property type="entry name" value="YbgC/FadM family acyl-CoA thioesterase"/>
    <property type="match status" value="1"/>
</dbReference>
<dbReference type="PIRSF" id="PIRSF003230">
    <property type="entry name" value="YbgC"/>
    <property type="match status" value="1"/>
</dbReference>
<protein>
    <submittedName>
        <fullName evidence="4">Thioesterase</fullName>
    </submittedName>
</protein>
<evidence type="ECO:0000259" key="3">
    <source>
        <dbReference type="Pfam" id="PF03061"/>
    </source>
</evidence>
<evidence type="ECO:0000313" key="4">
    <source>
        <dbReference type="EMBL" id="MES1930283.1"/>
    </source>
</evidence>
<dbReference type="EMBL" id="APND01000004">
    <property type="protein sequence ID" value="MES1930283.1"/>
    <property type="molecule type" value="Genomic_DNA"/>
</dbReference>
<dbReference type="InterPro" id="IPR050563">
    <property type="entry name" value="4-hydroxybenzoyl-CoA_TE"/>
</dbReference>
<evidence type="ECO:0000256" key="1">
    <source>
        <dbReference type="ARBA" id="ARBA00005953"/>
    </source>
</evidence>
<dbReference type="InterPro" id="IPR008272">
    <property type="entry name" value="HB-CoA_thioesterase_AS"/>
</dbReference>
<dbReference type="Pfam" id="PF03061">
    <property type="entry name" value="4HBT"/>
    <property type="match status" value="1"/>
</dbReference>
<organism evidence="4 5">
    <name type="scientific">Salinisphaera dokdonensis CL-ES53</name>
    <dbReference type="NCBI Taxonomy" id="1304272"/>
    <lineage>
        <taxon>Bacteria</taxon>
        <taxon>Pseudomonadati</taxon>
        <taxon>Pseudomonadota</taxon>
        <taxon>Gammaproteobacteria</taxon>
        <taxon>Salinisphaerales</taxon>
        <taxon>Salinisphaeraceae</taxon>
        <taxon>Salinisphaera</taxon>
    </lineage>
</organism>
<dbReference type="PANTHER" id="PTHR31793">
    <property type="entry name" value="4-HYDROXYBENZOYL-COA THIOESTERASE FAMILY MEMBER"/>
    <property type="match status" value="1"/>
</dbReference>
<accession>A0ABV2B335</accession>